<dbReference type="RefSeq" id="WP_073339294.1">
    <property type="nucleotide sequence ID" value="NZ_FQXM01000019.1"/>
</dbReference>
<gene>
    <name evidence="2" type="ORF">SAMN02745207_03022</name>
</gene>
<dbReference type="InterPro" id="IPR003607">
    <property type="entry name" value="HD/PDEase_dom"/>
</dbReference>
<keyword evidence="3" id="KW-1185">Reference proteome</keyword>
<protein>
    <recommendedName>
        <fullName evidence="1">HD domain-containing protein</fullName>
    </recommendedName>
</protein>
<dbReference type="EMBL" id="FQXM01000019">
    <property type="protein sequence ID" value="SHH89295.1"/>
    <property type="molecule type" value="Genomic_DNA"/>
</dbReference>
<dbReference type="Pfam" id="PF01966">
    <property type="entry name" value="HD"/>
    <property type="match status" value="1"/>
</dbReference>
<proteinExistence type="predicted"/>
<dbReference type="OrthoDB" id="1767989at2"/>
<feature type="domain" description="HD" evidence="1">
    <location>
        <begin position="27"/>
        <end position="128"/>
    </location>
</feature>
<dbReference type="SUPFAM" id="SSF109604">
    <property type="entry name" value="HD-domain/PDEase-like"/>
    <property type="match status" value="1"/>
</dbReference>
<dbReference type="Proteomes" id="UP000184447">
    <property type="component" value="Unassembled WGS sequence"/>
</dbReference>
<dbReference type="CDD" id="cd00077">
    <property type="entry name" value="HDc"/>
    <property type="match status" value="1"/>
</dbReference>
<evidence type="ECO:0000259" key="1">
    <source>
        <dbReference type="PROSITE" id="PS51831"/>
    </source>
</evidence>
<reference evidence="2 3" key="1">
    <citation type="submission" date="2016-11" db="EMBL/GenBank/DDBJ databases">
        <authorList>
            <person name="Jaros S."/>
            <person name="Januszkiewicz K."/>
            <person name="Wedrychowicz H."/>
        </authorList>
    </citation>
    <scope>NUCLEOTIDE SEQUENCE [LARGE SCALE GENOMIC DNA]</scope>
    <source>
        <strain evidence="2 3">DSM 8605</strain>
    </source>
</reference>
<dbReference type="STRING" id="1121316.SAMN02745207_03022"/>
<name>A0A1M5WNU8_9CLOT</name>
<evidence type="ECO:0000313" key="3">
    <source>
        <dbReference type="Proteomes" id="UP000184447"/>
    </source>
</evidence>
<dbReference type="AlphaFoldDB" id="A0A1M5WNU8"/>
<evidence type="ECO:0000313" key="2">
    <source>
        <dbReference type="EMBL" id="SHH89295.1"/>
    </source>
</evidence>
<accession>A0A1M5WNU8</accession>
<dbReference type="InterPro" id="IPR006674">
    <property type="entry name" value="HD_domain"/>
</dbReference>
<dbReference type="Gene3D" id="1.10.3210.10">
    <property type="entry name" value="Hypothetical protein af1432"/>
    <property type="match status" value="1"/>
</dbReference>
<sequence>MDRLEEIREIVDNVLMEQANLELRRIGFLHIYGVASFSNLLAIKRGLNAELCAIAGMLHDIVTYKTGSSVDHAKLGSIEARKILNETNSFNEKEIDIICNAILNHSNKYNVDQVYDEILKDADVLEHNLYNTSFPVEEKEKKRLADLFQELNLKI</sequence>
<organism evidence="2 3">
    <name type="scientific">Clostridium grantii DSM 8605</name>
    <dbReference type="NCBI Taxonomy" id="1121316"/>
    <lineage>
        <taxon>Bacteria</taxon>
        <taxon>Bacillati</taxon>
        <taxon>Bacillota</taxon>
        <taxon>Clostridia</taxon>
        <taxon>Eubacteriales</taxon>
        <taxon>Clostridiaceae</taxon>
        <taxon>Clostridium</taxon>
    </lineage>
</organism>
<dbReference type="PROSITE" id="PS51831">
    <property type="entry name" value="HD"/>
    <property type="match status" value="1"/>
</dbReference>